<organism evidence="1 2">
    <name type="scientific">Granulicella sibirica</name>
    <dbReference type="NCBI Taxonomy" id="2479048"/>
    <lineage>
        <taxon>Bacteria</taxon>
        <taxon>Pseudomonadati</taxon>
        <taxon>Acidobacteriota</taxon>
        <taxon>Terriglobia</taxon>
        <taxon>Terriglobales</taxon>
        <taxon>Acidobacteriaceae</taxon>
        <taxon>Granulicella</taxon>
    </lineage>
</organism>
<comment type="caution">
    <text evidence="1">The sequence shown here is derived from an EMBL/GenBank/DDBJ whole genome shotgun (WGS) entry which is preliminary data.</text>
</comment>
<evidence type="ECO:0000313" key="1">
    <source>
        <dbReference type="EMBL" id="RXH53820.1"/>
    </source>
</evidence>
<dbReference type="AlphaFoldDB" id="A0A4Q0SV55"/>
<proteinExistence type="predicted"/>
<dbReference type="Proteomes" id="UP000289437">
    <property type="component" value="Unassembled WGS sequence"/>
</dbReference>
<name>A0A4Q0SV55_9BACT</name>
<reference evidence="2" key="2">
    <citation type="submission" date="2019-02" db="EMBL/GenBank/DDBJ databases">
        <title>Granulicella sibirica sp. nov., a psychrotolerant acidobacterium isolated from an organic soil layer in forested tundra, West Siberia.</title>
        <authorList>
            <person name="Oshkin I.Y."/>
            <person name="Kulichevskaya I.S."/>
            <person name="Rijpstra W.I.C."/>
            <person name="Sinninghe Damste J.S."/>
            <person name="Rakitin A.L."/>
            <person name="Ravin N.V."/>
            <person name="Dedysh S.N."/>
        </authorList>
    </citation>
    <scope>NUCLEOTIDE SEQUENCE [LARGE SCALE GENOMIC DNA]</scope>
    <source>
        <strain evidence="2">AF10</strain>
    </source>
</reference>
<reference evidence="1 2" key="1">
    <citation type="submission" date="2018-11" db="EMBL/GenBank/DDBJ databases">
        <authorList>
            <person name="Mardanov A.V."/>
            <person name="Ravin N.V."/>
            <person name="Dedysh S.N."/>
        </authorList>
    </citation>
    <scope>NUCLEOTIDE SEQUENCE [LARGE SCALE GENOMIC DNA]</scope>
    <source>
        <strain evidence="1 2">AF10</strain>
    </source>
</reference>
<dbReference type="EMBL" id="RDSM01000007">
    <property type="protein sequence ID" value="RXH53820.1"/>
    <property type="molecule type" value="Genomic_DNA"/>
</dbReference>
<protein>
    <submittedName>
        <fullName evidence="1">Uncharacterized protein</fullName>
    </submittedName>
</protein>
<gene>
    <name evidence="1" type="ORF">GRAN_5158</name>
</gene>
<keyword evidence="2" id="KW-1185">Reference proteome</keyword>
<accession>A0A4Q0SV55</accession>
<evidence type="ECO:0000313" key="2">
    <source>
        <dbReference type="Proteomes" id="UP000289437"/>
    </source>
</evidence>
<sequence length="41" mass="4389">MSHKLLLLRCVGQSPSEPVAVNGAKNVSIKVQTCLIRTALL</sequence>